<dbReference type="EMBL" id="CP003740">
    <property type="protein sequence ID" value="AGI67932.1"/>
    <property type="molecule type" value="Genomic_DNA"/>
</dbReference>
<dbReference type="InterPro" id="IPR045275">
    <property type="entry name" value="MscS_archaea/bacteria_type"/>
</dbReference>
<name>M9R6T0_9RHOB</name>
<dbReference type="GO" id="GO:0005886">
    <property type="term" value="C:plasma membrane"/>
    <property type="evidence" value="ECO:0007669"/>
    <property type="project" value="UniProtKB-SubCell"/>
</dbReference>
<gene>
    <name evidence="6" type="ORF">OAN307_c23080</name>
</gene>
<feature type="transmembrane region" description="Helical" evidence="3">
    <location>
        <begin position="48"/>
        <end position="71"/>
    </location>
</feature>
<protein>
    <recommendedName>
        <fullName evidence="3">Small-conductance mechanosensitive channel</fullName>
    </recommendedName>
</protein>
<evidence type="ECO:0000259" key="4">
    <source>
        <dbReference type="Pfam" id="PF00924"/>
    </source>
</evidence>
<dbReference type="KEGG" id="oat:OAN307_c23080"/>
<feature type="transmembrane region" description="Helical" evidence="3">
    <location>
        <begin position="77"/>
        <end position="97"/>
    </location>
</feature>
<evidence type="ECO:0000256" key="3">
    <source>
        <dbReference type="RuleBase" id="RU369025"/>
    </source>
</evidence>
<dbReference type="Proteomes" id="UP000005307">
    <property type="component" value="Chromosome"/>
</dbReference>
<dbReference type="Pfam" id="PF26309">
    <property type="entry name" value="DUF8082"/>
    <property type="match status" value="1"/>
</dbReference>
<dbReference type="InterPro" id="IPR011066">
    <property type="entry name" value="MscS_channel_C_sf"/>
</dbReference>
<keyword evidence="2" id="KW-1003">Cell membrane</keyword>
<evidence type="ECO:0000256" key="1">
    <source>
        <dbReference type="ARBA" id="ARBA00004651"/>
    </source>
</evidence>
<dbReference type="STRING" id="391626.OAN307_c23080"/>
<dbReference type="HOGENOM" id="CLU_587722_0_0_5"/>
<sequence>MGLVGTFDLFVKFPEIQQLLYGVCLTITAIALVVFLSNFFLKTILTDAFQVVPSGLVTAIVYSVLTVVTSVTLLNRFGVDVAAILTTSAIVGAVVGLSMQSTLGSIIAGMSMSAEPLLRIGSAIRFENRTITIEQKTWRHVVGRRLDNIRVIIPNSMLANMPILVLPEDGPTRFDVFVHLPPDVPPQRVTDLLSEAFTDMEHLDATRAVMVTPIETQPELDSIRYRIRLWARIYSQVTILEGETLRRAWYVLDRAGIRQPRHNLYDTLTWIGVSDAALEKYMRDVGILERKGQAKNNIKQYRFAPGEVLHFPLSQRGRNMIVVSGQVTEGATPYFNPIEHGRSARPHLPTMHVQKMSKAAIVRKVADRLAIDTGPIAEKLVRDAMKSFVDLDATLTILAENIPDAARRKAFLATTQSWITAQTVQDKRQVVSLALDAAGRVCPSPELQAVSEVLAVTFIRQDPTP</sequence>
<dbReference type="AlphaFoldDB" id="M9R6T0"/>
<dbReference type="SUPFAM" id="SSF82689">
    <property type="entry name" value="Mechanosensitive channel protein MscS (YggB), C-terminal domain"/>
    <property type="match status" value="1"/>
</dbReference>
<dbReference type="PANTHER" id="PTHR30221:SF1">
    <property type="entry name" value="SMALL-CONDUCTANCE MECHANOSENSITIVE CHANNEL"/>
    <property type="match status" value="1"/>
</dbReference>
<feature type="domain" description="DUF8082" evidence="5">
    <location>
        <begin position="363"/>
        <end position="419"/>
    </location>
</feature>
<keyword evidence="3" id="KW-0812">Transmembrane</keyword>
<keyword evidence="3" id="KW-0406">Ion transport</keyword>
<comment type="subcellular location">
    <subcellularLocation>
        <location evidence="3">Cell inner membrane</location>
        <topology evidence="3">Multi-pass membrane protein</topology>
    </subcellularLocation>
    <subcellularLocation>
        <location evidence="1">Cell membrane</location>
        <topology evidence="1">Multi-pass membrane protein</topology>
    </subcellularLocation>
</comment>
<keyword evidence="7" id="KW-1185">Reference proteome</keyword>
<evidence type="ECO:0000313" key="6">
    <source>
        <dbReference type="EMBL" id="AGI67932.1"/>
    </source>
</evidence>
<comment type="subunit">
    <text evidence="3">Homoheptamer.</text>
</comment>
<proteinExistence type="inferred from homology"/>
<reference evidence="6 7" key="1">
    <citation type="journal article" date="2013" name="PLoS ONE">
        <title>Poles Apart: Arctic and Antarctic Octadecabacter strains Share High Genome Plasticity and a New Type of Xanthorhodopsin.</title>
        <authorList>
            <person name="Vollmers J."/>
            <person name="Voget S."/>
            <person name="Dietrich S."/>
            <person name="Gollnow K."/>
            <person name="Smits M."/>
            <person name="Meyer K."/>
            <person name="Brinkhoff T."/>
            <person name="Simon M."/>
            <person name="Daniel R."/>
        </authorList>
    </citation>
    <scope>NUCLEOTIDE SEQUENCE [LARGE SCALE GENOMIC DNA]</scope>
    <source>
        <strain evidence="6 7">307</strain>
    </source>
</reference>
<dbReference type="GO" id="GO:0008381">
    <property type="term" value="F:mechanosensitive monoatomic ion channel activity"/>
    <property type="evidence" value="ECO:0007669"/>
    <property type="project" value="InterPro"/>
</dbReference>
<dbReference type="Gene3D" id="1.10.287.1260">
    <property type="match status" value="1"/>
</dbReference>
<dbReference type="eggNOG" id="COG0668">
    <property type="taxonomic scope" value="Bacteria"/>
</dbReference>
<dbReference type="InterPro" id="IPR006685">
    <property type="entry name" value="MscS_channel_2nd"/>
</dbReference>
<dbReference type="InterPro" id="IPR058395">
    <property type="entry name" value="DUF8082"/>
</dbReference>
<keyword evidence="3" id="KW-1133">Transmembrane helix</keyword>
<organism evidence="6 7">
    <name type="scientific">Octadecabacter antarcticus 307</name>
    <dbReference type="NCBI Taxonomy" id="391626"/>
    <lineage>
        <taxon>Bacteria</taxon>
        <taxon>Pseudomonadati</taxon>
        <taxon>Pseudomonadota</taxon>
        <taxon>Alphaproteobacteria</taxon>
        <taxon>Rhodobacterales</taxon>
        <taxon>Roseobacteraceae</taxon>
        <taxon>Octadecabacter</taxon>
    </lineage>
</organism>
<feature type="transmembrane region" description="Helical" evidence="3">
    <location>
        <begin position="20"/>
        <end position="41"/>
    </location>
</feature>
<evidence type="ECO:0000256" key="2">
    <source>
        <dbReference type="ARBA" id="ARBA00022475"/>
    </source>
</evidence>
<evidence type="ECO:0000313" key="7">
    <source>
        <dbReference type="Proteomes" id="UP000005307"/>
    </source>
</evidence>
<keyword evidence="3" id="KW-0997">Cell inner membrane</keyword>
<keyword evidence="3" id="KW-0407">Ion channel</keyword>
<comment type="similarity">
    <text evidence="3">Belongs to the MscS (TC 1.A.23) family.</text>
</comment>
<keyword evidence="3" id="KW-0472">Membrane</keyword>
<keyword evidence="3" id="KW-0813">Transport</keyword>
<dbReference type="Pfam" id="PF00924">
    <property type="entry name" value="MS_channel_2nd"/>
    <property type="match status" value="1"/>
</dbReference>
<dbReference type="PANTHER" id="PTHR30221">
    <property type="entry name" value="SMALL-CONDUCTANCE MECHANOSENSITIVE CHANNEL"/>
    <property type="match status" value="1"/>
</dbReference>
<dbReference type="SUPFAM" id="SSF50182">
    <property type="entry name" value="Sm-like ribonucleoproteins"/>
    <property type="match status" value="1"/>
</dbReference>
<feature type="domain" description="Mechanosensitive ion channel MscS" evidence="4">
    <location>
        <begin position="103"/>
        <end position="161"/>
    </location>
</feature>
<evidence type="ECO:0000259" key="5">
    <source>
        <dbReference type="Pfam" id="PF26309"/>
    </source>
</evidence>
<comment type="function">
    <text evidence="3">Mechanosensitive channel that participates in the regulation of osmotic pressure changes within the cell, opening in response to stretch forces in the membrane lipid bilayer, without the need for other proteins. Contributes to normal resistance to hypoosmotic shock. Forms an ion channel of 1.0 nanosiemens conductance with a slight preference for anions.</text>
</comment>
<dbReference type="InterPro" id="IPR010920">
    <property type="entry name" value="LSM_dom_sf"/>
</dbReference>
<comment type="caution">
    <text evidence="3">Lacks conserved residue(s) required for the propagation of feature annotation.</text>
</comment>
<accession>M9R6T0</accession>